<dbReference type="InterPro" id="IPR036291">
    <property type="entry name" value="NAD(P)-bd_dom_sf"/>
</dbReference>
<dbReference type="eggNOG" id="KOG1196">
    <property type="taxonomic scope" value="Eukaryota"/>
</dbReference>
<evidence type="ECO:0000313" key="4">
    <source>
        <dbReference type="Proteomes" id="UP000030752"/>
    </source>
</evidence>
<dbReference type="InterPro" id="IPR011032">
    <property type="entry name" value="GroES-like_sf"/>
</dbReference>
<dbReference type="FunFam" id="3.40.50.720:FF:000121">
    <property type="entry name" value="Prostaglandin reductase 2"/>
    <property type="match status" value="1"/>
</dbReference>
<reference evidence="3 4" key="1">
    <citation type="submission" date="2013-03" db="EMBL/GenBank/DDBJ databases">
        <title>The Genome Sequence of Phialophora europaea CBS 101466.</title>
        <authorList>
            <consortium name="The Broad Institute Genomics Platform"/>
            <person name="Cuomo C."/>
            <person name="de Hoog S."/>
            <person name="Gorbushina A."/>
            <person name="Walker B."/>
            <person name="Young S.K."/>
            <person name="Zeng Q."/>
            <person name="Gargeya S."/>
            <person name="Fitzgerald M."/>
            <person name="Haas B."/>
            <person name="Abouelleil A."/>
            <person name="Allen A.W."/>
            <person name="Alvarado L."/>
            <person name="Arachchi H.M."/>
            <person name="Berlin A.M."/>
            <person name="Chapman S.B."/>
            <person name="Gainer-Dewar J."/>
            <person name="Goldberg J."/>
            <person name="Griggs A."/>
            <person name="Gujja S."/>
            <person name="Hansen M."/>
            <person name="Howarth C."/>
            <person name="Imamovic A."/>
            <person name="Ireland A."/>
            <person name="Larimer J."/>
            <person name="McCowan C."/>
            <person name="Murphy C."/>
            <person name="Pearson M."/>
            <person name="Poon T.W."/>
            <person name="Priest M."/>
            <person name="Roberts A."/>
            <person name="Saif S."/>
            <person name="Shea T."/>
            <person name="Sisk P."/>
            <person name="Sykes S."/>
            <person name="Wortman J."/>
            <person name="Nusbaum C."/>
            <person name="Birren B."/>
        </authorList>
    </citation>
    <scope>NUCLEOTIDE SEQUENCE [LARGE SCALE GENOMIC DNA]</scope>
    <source>
        <strain evidence="3 4">CBS 101466</strain>
    </source>
</reference>
<evidence type="ECO:0000256" key="1">
    <source>
        <dbReference type="ARBA" id="ARBA00023002"/>
    </source>
</evidence>
<dbReference type="VEuPathDB" id="FungiDB:HMPREF1541_00152"/>
<dbReference type="Gene3D" id="3.40.50.720">
    <property type="entry name" value="NAD(P)-binding Rossmann-like Domain"/>
    <property type="match status" value="1"/>
</dbReference>
<dbReference type="SUPFAM" id="SSF50129">
    <property type="entry name" value="GroES-like"/>
    <property type="match status" value="1"/>
</dbReference>
<dbReference type="PANTHER" id="PTHR43205">
    <property type="entry name" value="PROSTAGLANDIN REDUCTASE"/>
    <property type="match status" value="1"/>
</dbReference>
<dbReference type="GO" id="GO:0016628">
    <property type="term" value="F:oxidoreductase activity, acting on the CH-CH group of donors, NAD or NADP as acceptor"/>
    <property type="evidence" value="ECO:0007669"/>
    <property type="project" value="InterPro"/>
</dbReference>
<dbReference type="AlphaFoldDB" id="W2SBJ1"/>
<dbReference type="OrthoDB" id="809632at2759"/>
<sequence>MSSDNENLSFIFKKIPDGAPVPGQDVVVQDVGLDAAKLPADGIVLEMLYSSLDPYLRGLLRSPEKKSYFPALPLNGPILSAGIGKVLESNVPNFQAGDLVQGRLPVQQRVAVSGDLLKGVRKLDTTNGPDDLSTYLGVLGMPGLTAYSSLYEIGKPQKGETIFVSSAAGAVGQLVGQLAKHEGLRVIGSVGSDEKLQYIKSLGFDDGFNYKSEKPLDALKRLAPEGIDIYYENVGGEQLQAAIECLNKHGRIVACGMISDYNARDDSERYGVTNLMQVVGKQLTMRGFLVGDADMGPKWAQEHQEKVRRWLKDGTFKARTHVWGIQEADKGFVGMLRGENLGKAVVKL</sequence>
<dbReference type="SUPFAM" id="SSF51735">
    <property type="entry name" value="NAD(P)-binding Rossmann-fold domains"/>
    <property type="match status" value="1"/>
</dbReference>
<feature type="domain" description="Enoyl reductase (ER)" evidence="2">
    <location>
        <begin position="23"/>
        <end position="346"/>
    </location>
</feature>
<dbReference type="Pfam" id="PF16884">
    <property type="entry name" value="ADH_N_2"/>
    <property type="match status" value="1"/>
</dbReference>
<evidence type="ECO:0000313" key="3">
    <source>
        <dbReference type="EMBL" id="ETN45970.1"/>
    </source>
</evidence>
<dbReference type="Proteomes" id="UP000030752">
    <property type="component" value="Unassembled WGS sequence"/>
</dbReference>
<dbReference type="InParanoid" id="W2SBJ1"/>
<name>W2SBJ1_CYPE1</name>
<dbReference type="SMART" id="SM00829">
    <property type="entry name" value="PKS_ER"/>
    <property type="match status" value="1"/>
</dbReference>
<dbReference type="InterPro" id="IPR041694">
    <property type="entry name" value="ADH_N_2"/>
</dbReference>
<dbReference type="HOGENOM" id="CLU_026673_29_1_1"/>
<dbReference type="EMBL" id="KB822711">
    <property type="protein sequence ID" value="ETN45970.1"/>
    <property type="molecule type" value="Genomic_DNA"/>
</dbReference>
<keyword evidence="4" id="KW-1185">Reference proteome</keyword>
<keyword evidence="1" id="KW-0560">Oxidoreductase</keyword>
<dbReference type="STRING" id="1220924.W2SBJ1"/>
<accession>W2SBJ1</accession>
<dbReference type="InterPro" id="IPR013149">
    <property type="entry name" value="ADH-like_C"/>
</dbReference>
<dbReference type="GeneID" id="19967491"/>
<gene>
    <name evidence="3" type="ORF">HMPREF1541_00152</name>
</gene>
<dbReference type="InterPro" id="IPR045010">
    <property type="entry name" value="MDR_fam"/>
</dbReference>
<protein>
    <recommendedName>
        <fullName evidence="2">Enoyl reductase (ER) domain-containing protein</fullName>
    </recommendedName>
</protein>
<dbReference type="Pfam" id="PF00107">
    <property type="entry name" value="ADH_zinc_N"/>
    <property type="match status" value="1"/>
</dbReference>
<dbReference type="RefSeq" id="XP_008710682.1">
    <property type="nucleotide sequence ID" value="XM_008712460.1"/>
</dbReference>
<dbReference type="Gene3D" id="3.90.180.10">
    <property type="entry name" value="Medium-chain alcohol dehydrogenases, catalytic domain"/>
    <property type="match status" value="1"/>
</dbReference>
<evidence type="ECO:0000259" key="2">
    <source>
        <dbReference type="SMART" id="SM00829"/>
    </source>
</evidence>
<organism evidence="3 4">
    <name type="scientific">Cyphellophora europaea (strain CBS 101466)</name>
    <name type="common">Phialophora europaea</name>
    <dbReference type="NCBI Taxonomy" id="1220924"/>
    <lineage>
        <taxon>Eukaryota</taxon>
        <taxon>Fungi</taxon>
        <taxon>Dikarya</taxon>
        <taxon>Ascomycota</taxon>
        <taxon>Pezizomycotina</taxon>
        <taxon>Eurotiomycetes</taxon>
        <taxon>Chaetothyriomycetidae</taxon>
        <taxon>Chaetothyriales</taxon>
        <taxon>Cyphellophoraceae</taxon>
        <taxon>Cyphellophora</taxon>
    </lineage>
</organism>
<dbReference type="InterPro" id="IPR020843">
    <property type="entry name" value="ER"/>
</dbReference>
<proteinExistence type="predicted"/>
<dbReference type="PANTHER" id="PTHR43205:SF7">
    <property type="entry name" value="PROSTAGLANDIN REDUCTASE 1"/>
    <property type="match status" value="1"/>
</dbReference>
<dbReference type="CDD" id="cd05288">
    <property type="entry name" value="PGDH"/>
    <property type="match status" value="1"/>
</dbReference>